<proteinExistence type="predicted"/>
<dbReference type="EMBL" id="JAWDIP010000003">
    <property type="protein sequence ID" value="MDY0395720.1"/>
    <property type="molecule type" value="Genomic_DNA"/>
</dbReference>
<reference evidence="3 4" key="1">
    <citation type="submission" date="2023-10" db="EMBL/GenBank/DDBJ databases">
        <title>Virgibacillus halophilus 5B73C genome.</title>
        <authorList>
            <person name="Miliotis G."/>
            <person name="Sengupta P."/>
            <person name="Hameed A."/>
            <person name="Chuvochina M."/>
            <person name="Mcdonagh F."/>
            <person name="Simpson A.C."/>
            <person name="Singh N.K."/>
            <person name="Rekha P.D."/>
            <person name="Raman K."/>
            <person name="Hugenholtz P."/>
            <person name="Venkateswaran K."/>
        </authorList>
    </citation>
    <scope>NUCLEOTIDE SEQUENCE [LARGE SCALE GENOMIC DNA]</scope>
    <source>
        <strain evidence="3 4">5B73C</strain>
    </source>
</reference>
<evidence type="ECO:0000313" key="3">
    <source>
        <dbReference type="EMBL" id="MDY0395720.1"/>
    </source>
</evidence>
<evidence type="ECO:0000256" key="1">
    <source>
        <dbReference type="SAM" id="Phobius"/>
    </source>
</evidence>
<keyword evidence="1" id="KW-0472">Membrane</keyword>
<accession>A0ABU5C8P9</accession>
<name>A0ABU5C8P9_9BACI</name>
<evidence type="ECO:0000259" key="2">
    <source>
        <dbReference type="Pfam" id="PF13240"/>
    </source>
</evidence>
<feature type="transmembrane region" description="Helical" evidence="1">
    <location>
        <begin position="72"/>
        <end position="97"/>
    </location>
</feature>
<feature type="transmembrane region" description="Helical" evidence="1">
    <location>
        <begin position="41"/>
        <end position="60"/>
    </location>
</feature>
<gene>
    <name evidence="3" type="ORF">RWE15_16460</name>
</gene>
<dbReference type="Pfam" id="PF13240">
    <property type="entry name" value="Zn_Ribbon_1"/>
    <property type="match status" value="1"/>
</dbReference>
<feature type="transmembrane region" description="Helical" evidence="1">
    <location>
        <begin position="103"/>
        <end position="123"/>
    </location>
</feature>
<dbReference type="Proteomes" id="UP001281447">
    <property type="component" value="Unassembled WGS sequence"/>
</dbReference>
<feature type="domain" description="Zinc-ribbon" evidence="2">
    <location>
        <begin position="2"/>
        <end position="23"/>
    </location>
</feature>
<sequence>MKCYQCGHKMSDSARFCEKCGADIYQAHVTNDSKQHEVHKVVAMLAYVGILFFLPLVVNPKSETGAFHANQGLVLLIFSLAGQVVFKFMEIFLWFLWPLTTLLQGMYGLVMLLLMMIGMMHAYRGREKTITDNWRYTYVVMR</sequence>
<comment type="caution">
    <text evidence="3">The sequence shown here is derived from an EMBL/GenBank/DDBJ whole genome shotgun (WGS) entry which is preliminary data.</text>
</comment>
<protein>
    <submittedName>
        <fullName evidence="3">Zinc ribbon domain-containing protein</fullName>
    </submittedName>
</protein>
<dbReference type="InterPro" id="IPR026870">
    <property type="entry name" value="Zinc_ribbon_dom"/>
</dbReference>
<evidence type="ECO:0000313" key="4">
    <source>
        <dbReference type="Proteomes" id="UP001281447"/>
    </source>
</evidence>
<keyword evidence="1" id="KW-0812">Transmembrane</keyword>
<organism evidence="3 4">
    <name type="scientific">Tigheibacillus halophilus</name>
    <dbReference type="NCBI Taxonomy" id="361280"/>
    <lineage>
        <taxon>Bacteria</taxon>
        <taxon>Bacillati</taxon>
        <taxon>Bacillota</taxon>
        <taxon>Bacilli</taxon>
        <taxon>Bacillales</taxon>
        <taxon>Bacillaceae</taxon>
        <taxon>Tigheibacillus</taxon>
    </lineage>
</organism>
<keyword evidence="1" id="KW-1133">Transmembrane helix</keyword>
<keyword evidence="4" id="KW-1185">Reference proteome</keyword>